<protein>
    <submittedName>
        <fullName evidence="5">AraC-type DNA-binding protein</fullName>
    </submittedName>
</protein>
<evidence type="ECO:0000313" key="6">
    <source>
        <dbReference type="Proteomes" id="UP000242469"/>
    </source>
</evidence>
<organism evidence="5 6">
    <name type="scientific">Marinobacterium iners DSM 11526</name>
    <dbReference type="NCBI Taxonomy" id="1122198"/>
    <lineage>
        <taxon>Bacteria</taxon>
        <taxon>Pseudomonadati</taxon>
        <taxon>Pseudomonadota</taxon>
        <taxon>Gammaproteobacteria</taxon>
        <taxon>Oceanospirillales</taxon>
        <taxon>Oceanospirillaceae</taxon>
        <taxon>Marinobacterium</taxon>
    </lineage>
</organism>
<dbReference type="GO" id="GO:0000976">
    <property type="term" value="F:transcription cis-regulatory region binding"/>
    <property type="evidence" value="ECO:0007669"/>
    <property type="project" value="TreeGrafter"/>
</dbReference>
<dbReference type="PANTHER" id="PTHR47894">
    <property type="entry name" value="HTH-TYPE TRANSCRIPTIONAL REGULATOR GADX"/>
    <property type="match status" value="1"/>
</dbReference>
<keyword evidence="3" id="KW-0804">Transcription</keyword>
<evidence type="ECO:0000256" key="1">
    <source>
        <dbReference type="ARBA" id="ARBA00023015"/>
    </source>
</evidence>
<dbReference type="SUPFAM" id="SSF46689">
    <property type="entry name" value="Homeodomain-like"/>
    <property type="match status" value="1"/>
</dbReference>
<dbReference type="InterPro" id="IPR009057">
    <property type="entry name" value="Homeodomain-like_sf"/>
</dbReference>
<dbReference type="GO" id="GO:0003700">
    <property type="term" value="F:DNA-binding transcription factor activity"/>
    <property type="evidence" value="ECO:0007669"/>
    <property type="project" value="InterPro"/>
</dbReference>
<dbReference type="Proteomes" id="UP000242469">
    <property type="component" value="Unassembled WGS sequence"/>
</dbReference>
<dbReference type="PANTHER" id="PTHR47894:SF4">
    <property type="entry name" value="HTH-TYPE TRANSCRIPTIONAL REGULATOR GADX"/>
    <property type="match status" value="1"/>
</dbReference>
<name>A0A1H4EFB4_9GAMM</name>
<dbReference type="InterPro" id="IPR018060">
    <property type="entry name" value="HTH_AraC"/>
</dbReference>
<dbReference type="GO" id="GO:0005829">
    <property type="term" value="C:cytosol"/>
    <property type="evidence" value="ECO:0007669"/>
    <property type="project" value="TreeGrafter"/>
</dbReference>
<proteinExistence type="predicted"/>
<dbReference type="Pfam" id="PF12833">
    <property type="entry name" value="HTH_18"/>
    <property type="match status" value="1"/>
</dbReference>
<dbReference type="Gene3D" id="1.10.10.60">
    <property type="entry name" value="Homeodomain-like"/>
    <property type="match status" value="1"/>
</dbReference>
<evidence type="ECO:0000256" key="2">
    <source>
        <dbReference type="ARBA" id="ARBA00023125"/>
    </source>
</evidence>
<dbReference type="STRING" id="1122198.SAMN02745729_10864"/>
<dbReference type="EMBL" id="FNRJ01000008">
    <property type="protein sequence ID" value="SEA83755.1"/>
    <property type="molecule type" value="Genomic_DNA"/>
</dbReference>
<feature type="domain" description="HTH araC/xylS-type" evidence="4">
    <location>
        <begin position="247"/>
        <end position="345"/>
    </location>
</feature>
<evidence type="ECO:0000313" key="5">
    <source>
        <dbReference type="EMBL" id="SEA83755.1"/>
    </source>
</evidence>
<dbReference type="InterPro" id="IPR032687">
    <property type="entry name" value="AraC-type_N"/>
</dbReference>
<gene>
    <name evidence="5" type="ORF">SAMN02745729_10864</name>
</gene>
<dbReference type="Pfam" id="PF12625">
    <property type="entry name" value="Arabinose_bd"/>
    <property type="match status" value="1"/>
</dbReference>
<keyword evidence="2 5" id="KW-0238">DNA-binding</keyword>
<dbReference type="RefSeq" id="WP_091826635.1">
    <property type="nucleotide sequence ID" value="NZ_FNRJ01000008.1"/>
</dbReference>
<keyword evidence="6" id="KW-1185">Reference proteome</keyword>
<accession>A0A1H4EFB4</accession>
<evidence type="ECO:0000256" key="3">
    <source>
        <dbReference type="ARBA" id="ARBA00023163"/>
    </source>
</evidence>
<dbReference type="PROSITE" id="PS01124">
    <property type="entry name" value="HTH_ARAC_FAMILY_2"/>
    <property type="match status" value="1"/>
</dbReference>
<sequence length="345" mass="39099">MLLNTKRGPASNHVPSSVLASVTLGLEEFIEAQGGHSAEVLARSGLKSGLYEKPNRHIPLKHYCNSMHEAARSTHNEHFGLWFGEQFDPEGLGLFGFHAITSPDLRAAIHSMQEYFPVFQRNSLLQMTVRNGICQLEYRLLDGDIMDRRQDAELTVGMLNNVLRRAMGDQWSPLEVHFQHPALVDAGQHREAFQCDIRFRQESNLILFRESCLNQPMPDANAMLNNVTRGSILELAGVVQQNLSTVQRTKSEIIELLPSGEVSLDRVASRLNLSSRTLQRLLSAEQQSFKGVIDEVREELAICYLGYERLSISEVAYRLGYSEVSAFTRAFIRWKNMSPSDWRVR</sequence>
<dbReference type="SMART" id="SM00342">
    <property type="entry name" value="HTH_ARAC"/>
    <property type="match status" value="1"/>
</dbReference>
<keyword evidence="1" id="KW-0805">Transcription regulation</keyword>
<reference evidence="6" key="1">
    <citation type="submission" date="2016-10" db="EMBL/GenBank/DDBJ databases">
        <authorList>
            <person name="Varghese N."/>
            <person name="Submissions S."/>
        </authorList>
    </citation>
    <scope>NUCLEOTIDE SEQUENCE [LARGE SCALE GENOMIC DNA]</scope>
    <source>
        <strain evidence="6">DSM 11526</strain>
    </source>
</reference>
<evidence type="ECO:0000259" key="4">
    <source>
        <dbReference type="PROSITE" id="PS01124"/>
    </source>
</evidence>
<dbReference type="AlphaFoldDB" id="A0A1H4EFB4"/>
<dbReference type="OrthoDB" id="5722175at2"/>